<evidence type="ECO:0000256" key="1">
    <source>
        <dbReference type="SAM" id="Phobius"/>
    </source>
</evidence>
<sequence length="86" mass="8982">MAYGILLKKESGAVLVSSVSFGIVFVDLISVAPNASTSKSYPAFVGRTFKTLSGALAVISYPGGIPTVSVDASEFAETKKIYIFSL</sequence>
<keyword evidence="1" id="KW-1133">Transmembrane helix</keyword>
<gene>
    <name evidence="2" type="ORF">GCN75_03520</name>
</gene>
<accession>A0A6I1I5V1</accession>
<organism evidence="2 3">
    <name type="scientific">Janthinobacterium violaceinigrum</name>
    <dbReference type="NCBI Taxonomy" id="2654252"/>
    <lineage>
        <taxon>Bacteria</taxon>
        <taxon>Pseudomonadati</taxon>
        <taxon>Pseudomonadota</taxon>
        <taxon>Betaproteobacteria</taxon>
        <taxon>Burkholderiales</taxon>
        <taxon>Oxalobacteraceae</taxon>
        <taxon>Janthinobacterium</taxon>
    </lineage>
</organism>
<comment type="caution">
    <text evidence="2">The sequence shown here is derived from an EMBL/GenBank/DDBJ whole genome shotgun (WGS) entry which is preliminary data.</text>
</comment>
<protein>
    <submittedName>
        <fullName evidence="2">Uncharacterized protein</fullName>
    </submittedName>
</protein>
<feature type="transmembrane region" description="Helical" evidence="1">
    <location>
        <begin position="12"/>
        <end position="32"/>
    </location>
</feature>
<dbReference type="Proteomes" id="UP000468717">
    <property type="component" value="Unassembled WGS sequence"/>
</dbReference>
<keyword evidence="1" id="KW-0472">Membrane</keyword>
<dbReference type="RefSeq" id="WP_152281374.1">
    <property type="nucleotide sequence ID" value="NZ_WFLI01000003.1"/>
</dbReference>
<keyword evidence="3" id="KW-1185">Reference proteome</keyword>
<keyword evidence="1" id="KW-0812">Transmembrane</keyword>
<dbReference type="EMBL" id="WFLI01000003">
    <property type="protein sequence ID" value="KAB8066275.1"/>
    <property type="molecule type" value="Genomic_DNA"/>
</dbReference>
<name>A0A6I1I5V1_9BURK</name>
<evidence type="ECO:0000313" key="3">
    <source>
        <dbReference type="Proteomes" id="UP000468717"/>
    </source>
</evidence>
<reference evidence="2 3" key="1">
    <citation type="submission" date="2019-10" db="EMBL/GenBank/DDBJ databases">
        <title>Three novel species isolated from a subtropical stream in China.</title>
        <authorList>
            <person name="Lu H."/>
        </authorList>
    </citation>
    <scope>NUCLEOTIDE SEQUENCE [LARGE SCALE GENOMIC DNA]</scope>
    <source>
        <strain evidence="2 3">FT13W</strain>
    </source>
</reference>
<dbReference type="AlphaFoldDB" id="A0A6I1I5V1"/>
<proteinExistence type="predicted"/>
<evidence type="ECO:0000313" key="2">
    <source>
        <dbReference type="EMBL" id="KAB8066275.1"/>
    </source>
</evidence>